<sequence>MSDSVRRRLDIPRLRRRSLQSLGLILSVTGLASCSNADESALAEKFAASELHLLGSFCEGPYYAVRDGKFIFVDGNQFKTLSADLTIRAIGSNRLSMRTRWGPINLVTTYLLKHDNTVAMIESIVGEPELTPEQWASAPGIKFRKAIEVAKDTGPFVLCPPSTPETEGVHLVTNKI</sequence>
<organism evidence="1 2">
    <name type="scientific">Rhizobium etli (strain CIAT 652)</name>
    <dbReference type="NCBI Taxonomy" id="491916"/>
    <lineage>
        <taxon>Bacteria</taxon>
        <taxon>Pseudomonadati</taxon>
        <taxon>Pseudomonadota</taxon>
        <taxon>Alphaproteobacteria</taxon>
        <taxon>Hyphomicrobiales</taxon>
        <taxon>Rhizobiaceae</taxon>
        <taxon>Rhizobium/Agrobacterium group</taxon>
        <taxon>Rhizobium</taxon>
    </lineage>
</organism>
<evidence type="ECO:0000313" key="2">
    <source>
        <dbReference type="Proteomes" id="UP000008817"/>
    </source>
</evidence>
<name>B3PRU7_RHIE6</name>
<dbReference type="PROSITE" id="PS51257">
    <property type="entry name" value="PROKAR_LIPOPROTEIN"/>
    <property type="match status" value="1"/>
</dbReference>
<evidence type="ECO:0008006" key="3">
    <source>
        <dbReference type="Google" id="ProtNLM"/>
    </source>
</evidence>
<protein>
    <recommendedName>
        <fullName evidence="3">Lipoprotein</fullName>
    </recommendedName>
</protein>
<dbReference type="Proteomes" id="UP000008817">
    <property type="component" value="Chromosome"/>
</dbReference>
<dbReference type="AlphaFoldDB" id="B3PRU7"/>
<dbReference type="EMBL" id="CP001074">
    <property type="protein sequence ID" value="ACE91657.1"/>
    <property type="molecule type" value="Genomic_DNA"/>
</dbReference>
<proteinExistence type="predicted"/>
<gene>
    <name evidence="1" type="ordered locus">RHECIAT_CH0002705</name>
</gene>
<reference evidence="1 2" key="1">
    <citation type="submission" date="2008-04" db="EMBL/GenBank/DDBJ databases">
        <title>Genome diversity and DNA divergence of Rhizobium etli.</title>
        <authorList>
            <person name="Gonzalez V."/>
            <person name="Acosta J.L."/>
            <person name="Santamaria R.I."/>
            <person name="Bustos P."/>
            <person name="Hernandez-Gonzalez I.L."/>
            <person name="Fernandez J.L."/>
            <person name="Diaz R."/>
            <person name="Flores M."/>
            <person name="Mora J."/>
            <person name="Palacios R."/>
            <person name="Davila G."/>
        </authorList>
    </citation>
    <scope>NUCLEOTIDE SEQUENCE [LARGE SCALE GENOMIC DNA]</scope>
    <source>
        <strain evidence="1 2">CIAT 652</strain>
    </source>
</reference>
<evidence type="ECO:0000313" key="1">
    <source>
        <dbReference type="EMBL" id="ACE91657.1"/>
    </source>
</evidence>
<dbReference type="HOGENOM" id="CLU_1617672_0_0_5"/>
<accession>B3PRU7</accession>
<dbReference type="KEGG" id="rec:RHECIAT_CH0002705"/>